<dbReference type="PANTHER" id="PTHR48106:SF5">
    <property type="entry name" value="ZINC-CONTAINING ALCOHOL DEHYDROGENASE"/>
    <property type="match status" value="1"/>
</dbReference>
<evidence type="ECO:0000256" key="2">
    <source>
        <dbReference type="ARBA" id="ARBA00023002"/>
    </source>
</evidence>
<dbReference type="Proteomes" id="UP000009144">
    <property type="component" value="Chromosome"/>
</dbReference>
<keyword evidence="4" id="KW-1185">Reference proteome</keyword>
<dbReference type="CDD" id="cd08268">
    <property type="entry name" value="MDR2"/>
    <property type="match status" value="1"/>
</dbReference>
<dbReference type="PATRIC" id="fig|754476.3.peg.2541"/>
<dbReference type="KEGG" id="mej:Q7A_2591"/>
<evidence type="ECO:0000313" key="3">
    <source>
        <dbReference type="EMBL" id="AFI85381.1"/>
    </source>
</evidence>
<reference evidence="3 4" key="2">
    <citation type="journal article" date="2013" name="Int. J. Syst. Evol. Microbiol.">
        <title>Methylophaga nitratireducenticrescens sp. nov. and Methylophaga frappieri sp. nov., isolated from the biofilm of the methanol-fed denitrification system treating the seawater at the Montreal Biodome.</title>
        <authorList>
            <person name="Villeneuve C."/>
            <person name="Martineau C."/>
            <person name="Mauffrey F."/>
            <person name="Villemur R."/>
        </authorList>
    </citation>
    <scope>NUCLEOTIDE SEQUENCE [LARGE SCALE GENOMIC DNA]</scope>
    <source>
        <strain evidence="3 4">JAM1</strain>
    </source>
</reference>
<keyword evidence="1" id="KW-0521">NADP</keyword>
<dbReference type="InterPro" id="IPR013149">
    <property type="entry name" value="ADH-like_C"/>
</dbReference>
<dbReference type="EMBL" id="CP003390">
    <property type="protein sequence ID" value="AFI85381.1"/>
    <property type="molecule type" value="Genomic_DNA"/>
</dbReference>
<dbReference type="AlphaFoldDB" id="I1XLW2"/>
<dbReference type="HOGENOM" id="CLU_026673_3_1_6"/>
<dbReference type="PANTHER" id="PTHR48106">
    <property type="entry name" value="QUINONE OXIDOREDUCTASE PIG3-RELATED"/>
    <property type="match status" value="1"/>
</dbReference>
<dbReference type="InterPro" id="IPR013154">
    <property type="entry name" value="ADH-like_N"/>
</dbReference>
<dbReference type="STRING" id="754476.Q7A_2591"/>
<evidence type="ECO:0000256" key="1">
    <source>
        <dbReference type="ARBA" id="ARBA00022857"/>
    </source>
</evidence>
<dbReference type="SMART" id="SM00829">
    <property type="entry name" value="PKS_ER"/>
    <property type="match status" value="1"/>
</dbReference>
<organism evidence="3 4">
    <name type="scientific">Methylophaga nitratireducenticrescens</name>
    <dbReference type="NCBI Taxonomy" id="754476"/>
    <lineage>
        <taxon>Bacteria</taxon>
        <taxon>Pseudomonadati</taxon>
        <taxon>Pseudomonadota</taxon>
        <taxon>Gammaproteobacteria</taxon>
        <taxon>Thiotrichales</taxon>
        <taxon>Piscirickettsiaceae</taxon>
        <taxon>Methylophaga</taxon>
    </lineage>
</organism>
<dbReference type="GO" id="GO:0003960">
    <property type="term" value="F:quinone reductase (NADPH) activity"/>
    <property type="evidence" value="ECO:0007669"/>
    <property type="project" value="UniProtKB-EC"/>
</dbReference>
<dbReference type="EC" id="1.6.5.5" evidence="3"/>
<dbReference type="GO" id="GO:0070402">
    <property type="term" value="F:NADPH binding"/>
    <property type="evidence" value="ECO:0007669"/>
    <property type="project" value="TreeGrafter"/>
</dbReference>
<name>I1XLW2_METNJ</name>
<protein>
    <submittedName>
        <fullName evidence="3">Quinone oxidoreductase</fullName>
        <ecNumber evidence="3">1.6.5.5</ecNumber>
    </submittedName>
</protein>
<dbReference type="Gene3D" id="3.90.180.10">
    <property type="entry name" value="Medium-chain alcohol dehydrogenases, catalytic domain"/>
    <property type="match status" value="1"/>
</dbReference>
<dbReference type="SUPFAM" id="SSF51735">
    <property type="entry name" value="NAD(P)-binding Rossmann-fold domains"/>
    <property type="match status" value="1"/>
</dbReference>
<dbReference type="SUPFAM" id="SSF50129">
    <property type="entry name" value="GroES-like"/>
    <property type="match status" value="1"/>
</dbReference>
<dbReference type="InterPro" id="IPR036291">
    <property type="entry name" value="NAD(P)-bd_dom_sf"/>
</dbReference>
<dbReference type="RefSeq" id="WP_014707743.1">
    <property type="nucleotide sequence ID" value="NC_017857.3"/>
</dbReference>
<dbReference type="Pfam" id="PF08240">
    <property type="entry name" value="ADH_N"/>
    <property type="match status" value="1"/>
</dbReference>
<gene>
    <name evidence="3" type="ordered locus">Q7A_2591</name>
</gene>
<accession>I1XLW2</accession>
<dbReference type="eggNOG" id="COG0604">
    <property type="taxonomic scope" value="Bacteria"/>
</dbReference>
<dbReference type="Gene3D" id="3.40.50.720">
    <property type="entry name" value="NAD(P)-binding Rossmann-like Domain"/>
    <property type="match status" value="1"/>
</dbReference>
<dbReference type="Pfam" id="PF00107">
    <property type="entry name" value="ADH_zinc_N"/>
    <property type="match status" value="1"/>
</dbReference>
<dbReference type="InterPro" id="IPR020843">
    <property type="entry name" value="ER"/>
</dbReference>
<keyword evidence="2 3" id="KW-0560">Oxidoreductase</keyword>
<dbReference type="OrthoDB" id="9787435at2"/>
<evidence type="ECO:0000313" key="4">
    <source>
        <dbReference type="Proteomes" id="UP000009144"/>
    </source>
</evidence>
<dbReference type="InterPro" id="IPR011032">
    <property type="entry name" value="GroES-like_sf"/>
</dbReference>
<reference evidence="3 4" key="1">
    <citation type="journal article" date="2012" name="J. Bacteriol.">
        <title>Complete genome sequences of Methylophaga sp. strain JAM1 and Methylophaga sp. strain JAM7.</title>
        <authorList>
            <person name="Villeneuve C."/>
            <person name="Martineau C."/>
            <person name="Mauffrey F."/>
            <person name="Villemur R."/>
        </authorList>
    </citation>
    <scope>NUCLEOTIDE SEQUENCE [LARGE SCALE GENOMIC DNA]</scope>
    <source>
        <strain evidence="3 4">JAM1</strain>
    </source>
</reference>
<proteinExistence type="predicted"/>
<sequence length="329" mass="35411">MTRTVRFHQTGGPDVLQLDELTVSAPLNDEVLIKINTIGLNRAETMFRSGQYLETPTLPARLGYEASGVVEHLGPNVTRFNVGDKVNVIPAFSMNQYGTYAEKAVVPIHALVKQPANISDSEAAAVWMQYLTAWGALIDIGQLSKNQILLIPAASSSVGLAAIQIANQVGAIPVAITRSANKKDLLLKHGAKHVIISESQQITEQVLLITGGKGADMVFDPVAGPTLNDLANACGQFAQIFVYGALNPQPTPFPLLTALGKGLNFRGYTLFEFTQDAERLQKGVEFIENGLAAGHLKPIIAKTFALDDIVAAHQYMESNQQIGKIIVKT</sequence>